<evidence type="ECO:0000256" key="1">
    <source>
        <dbReference type="ARBA" id="ARBA00009981"/>
    </source>
</evidence>
<organism evidence="3 4">
    <name type="scientific">Companilactobacillus nodensis DSM 19682 = JCM 14932 = NBRC 107160</name>
    <dbReference type="NCBI Taxonomy" id="1423775"/>
    <lineage>
        <taxon>Bacteria</taxon>
        <taxon>Bacillati</taxon>
        <taxon>Bacillota</taxon>
        <taxon>Bacilli</taxon>
        <taxon>Lactobacillales</taxon>
        <taxon>Lactobacillaceae</taxon>
        <taxon>Companilactobacillus</taxon>
    </lineage>
</organism>
<dbReference type="STRING" id="1423775.FD03_GL000718"/>
<accession>A0A0R1KBW8</accession>
<evidence type="ECO:0000256" key="2">
    <source>
        <dbReference type="RuleBase" id="RU362080"/>
    </source>
</evidence>
<dbReference type="SUPFAM" id="SSF143120">
    <property type="entry name" value="YefM-like"/>
    <property type="match status" value="1"/>
</dbReference>
<dbReference type="InterPro" id="IPR006442">
    <property type="entry name" value="Antitoxin_Phd/YefM"/>
</dbReference>
<keyword evidence="4" id="KW-1185">Reference proteome</keyword>
<evidence type="ECO:0000313" key="3">
    <source>
        <dbReference type="EMBL" id="KRK81126.1"/>
    </source>
</evidence>
<dbReference type="AlphaFoldDB" id="A0A0R1KBW8"/>
<dbReference type="RefSeq" id="WP_034542367.1">
    <property type="nucleotide sequence ID" value="NZ_AZDZ01000001.1"/>
</dbReference>
<name>A0A0R1KBW8_9LACO</name>
<comment type="function">
    <text evidence="2">Antitoxin component of a type II toxin-antitoxin (TA) system.</text>
</comment>
<dbReference type="Pfam" id="PF02604">
    <property type="entry name" value="PhdYeFM_antitox"/>
    <property type="match status" value="1"/>
</dbReference>
<dbReference type="EMBL" id="AZDZ01000001">
    <property type="protein sequence ID" value="KRK81126.1"/>
    <property type="molecule type" value="Genomic_DNA"/>
</dbReference>
<sequence length="85" mass="9854">MLKEIYTPTSARQHLFELIKEVNAERKPITIEPTKIDEKGAVLIGKDDWNAIKETLFLANNGVTDQIKHRENDDSEDFDDVWKNL</sequence>
<dbReference type="InterPro" id="IPR036165">
    <property type="entry name" value="YefM-like_sf"/>
</dbReference>
<comment type="caution">
    <text evidence="3">The sequence shown here is derived from an EMBL/GenBank/DDBJ whole genome shotgun (WGS) entry which is preliminary data.</text>
</comment>
<dbReference type="eggNOG" id="COG2161">
    <property type="taxonomic scope" value="Bacteria"/>
</dbReference>
<dbReference type="Gene3D" id="3.40.1620.10">
    <property type="entry name" value="YefM-like domain"/>
    <property type="match status" value="1"/>
</dbReference>
<dbReference type="PATRIC" id="fig|1423775.4.peg.734"/>
<dbReference type="NCBIfam" id="TIGR01552">
    <property type="entry name" value="phd_fam"/>
    <property type="match status" value="1"/>
</dbReference>
<reference evidence="3 4" key="1">
    <citation type="journal article" date="2015" name="Genome Announc.">
        <title>Expanding the biotechnology potential of lactobacilli through comparative genomics of 213 strains and associated genera.</title>
        <authorList>
            <person name="Sun Z."/>
            <person name="Harris H.M."/>
            <person name="McCann A."/>
            <person name="Guo C."/>
            <person name="Argimon S."/>
            <person name="Zhang W."/>
            <person name="Yang X."/>
            <person name="Jeffery I.B."/>
            <person name="Cooney J.C."/>
            <person name="Kagawa T.F."/>
            <person name="Liu W."/>
            <person name="Song Y."/>
            <person name="Salvetti E."/>
            <person name="Wrobel A."/>
            <person name="Rasinkangas P."/>
            <person name="Parkhill J."/>
            <person name="Rea M.C."/>
            <person name="O'Sullivan O."/>
            <person name="Ritari J."/>
            <person name="Douillard F.P."/>
            <person name="Paul Ross R."/>
            <person name="Yang R."/>
            <person name="Briner A.E."/>
            <person name="Felis G.E."/>
            <person name="de Vos W.M."/>
            <person name="Barrangou R."/>
            <person name="Klaenhammer T.R."/>
            <person name="Caufield P.W."/>
            <person name="Cui Y."/>
            <person name="Zhang H."/>
            <person name="O'Toole P.W."/>
        </authorList>
    </citation>
    <scope>NUCLEOTIDE SEQUENCE [LARGE SCALE GENOMIC DNA]</scope>
    <source>
        <strain evidence="3 4">DSM 19682</strain>
    </source>
</reference>
<protein>
    <recommendedName>
        <fullName evidence="2">Antitoxin</fullName>
    </recommendedName>
</protein>
<dbReference type="Proteomes" id="UP000051248">
    <property type="component" value="Unassembled WGS sequence"/>
</dbReference>
<evidence type="ECO:0000313" key="4">
    <source>
        <dbReference type="Proteomes" id="UP000051248"/>
    </source>
</evidence>
<comment type="similarity">
    <text evidence="1 2">Belongs to the phD/YefM antitoxin family.</text>
</comment>
<proteinExistence type="inferred from homology"/>
<gene>
    <name evidence="3" type="ORF">FD03_GL000718</name>
</gene>